<dbReference type="PANTHER" id="PTHR30437:SF4">
    <property type="entry name" value="TRANSCRIPTION ELONGATION FACTOR GREA"/>
    <property type="match status" value="1"/>
</dbReference>
<feature type="domain" description="Transcription elongation factor GreA/GreB C-terminal" evidence="3">
    <location>
        <begin position="629"/>
        <end position="698"/>
    </location>
</feature>
<keyword evidence="2" id="KW-0804">Transcription</keyword>
<evidence type="ECO:0000256" key="2">
    <source>
        <dbReference type="ARBA" id="ARBA00023163"/>
    </source>
</evidence>
<comment type="caution">
    <text evidence="5">The sequence shown here is derived from an EMBL/GenBank/DDBJ whole genome shotgun (WGS) entry which is preliminary data.</text>
</comment>
<evidence type="ECO:0000313" key="6">
    <source>
        <dbReference type="Proteomes" id="UP000886845"/>
    </source>
</evidence>
<gene>
    <name evidence="5" type="ORF">IAC79_03115</name>
</gene>
<dbReference type="SUPFAM" id="SSF54534">
    <property type="entry name" value="FKBP-like"/>
    <property type="match status" value="1"/>
</dbReference>
<dbReference type="GO" id="GO:0070063">
    <property type="term" value="F:RNA polymerase binding"/>
    <property type="evidence" value="ECO:0007669"/>
    <property type="project" value="InterPro"/>
</dbReference>
<proteinExistence type="predicted"/>
<dbReference type="Gene3D" id="3.10.50.30">
    <property type="entry name" value="Transcription elongation factor, GreA/GreB, C-terminal domain"/>
    <property type="match status" value="1"/>
</dbReference>
<accession>A0A9D1NLY3</accession>
<dbReference type="InterPro" id="IPR036953">
    <property type="entry name" value="GreA/GreB_C_sf"/>
</dbReference>
<reference evidence="5" key="2">
    <citation type="journal article" date="2021" name="PeerJ">
        <title>Extensive microbial diversity within the chicken gut microbiome revealed by metagenomics and culture.</title>
        <authorList>
            <person name="Gilroy R."/>
            <person name="Ravi A."/>
            <person name="Getino M."/>
            <person name="Pursley I."/>
            <person name="Horton D.L."/>
            <person name="Alikhan N.F."/>
            <person name="Baker D."/>
            <person name="Gharbi K."/>
            <person name="Hall N."/>
            <person name="Watson M."/>
            <person name="Adriaenssens E.M."/>
            <person name="Foster-Nyarko E."/>
            <person name="Jarju S."/>
            <person name="Secka A."/>
            <person name="Antonio M."/>
            <person name="Oren A."/>
            <person name="Chaudhuri R.R."/>
            <person name="La Ragione R."/>
            <person name="Hildebrand F."/>
            <person name="Pallen M.J."/>
        </authorList>
    </citation>
    <scope>NUCLEOTIDE SEQUENCE</scope>
    <source>
        <strain evidence="5">35461</strain>
    </source>
</reference>
<evidence type="ECO:0000259" key="3">
    <source>
        <dbReference type="Pfam" id="PF01272"/>
    </source>
</evidence>
<organism evidence="5 6">
    <name type="scientific">Candidatus Spyradenecus faecavium</name>
    <dbReference type="NCBI Taxonomy" id="2840947"/>
    <lineage>
        <taxon>Bacteria</taxon>
        <taxon>Pseudomonadati</taxon>
        <taxon>Lentisphaerota</taxon>
        <taxon>Lentisphaeria</taxon>
        <taxon>Lentisphaerales</taxon>
        <taxon>Lentisphaeraceae</taxon>
        <taxon>Lentisphaeraceae incertae sedis</taxon>
        <taxon>Candidatus Spyradenecus</taxon>
    </lineage>
</organism>
<keyword evidence="5" id="KW-0251">Elongation factor</keyword>
<dbReference type="InterPro" id="IPR001437">
    <property type="entry name" value="Tscrpt_elong_fac_GreA/B_C"/>
</dbReference>
<dbReference type="EMBL" id="DVOR01000098">
    <property type="protein sequence ID" value="HIV09090.1"/>
    <property type="molecule type" value="Genomic_DNA"/>
</dbReference>
<name>A0A9D1NLY3_9BACT</name>
<dbReference type="GO" id="GO:0006354">
    <property type="term" value="P:DNA-templated transcription elongation"/>
    <property type="evidence" value="ECO:0007669"/>
    <property type="project" value="TreeGrafter"/>
</dbReference>
<dbReference type="InterPro" id="IPR036805">
    <property type="entry name" value="Tscrpt_elong_fac_GreA/B_N_sf"/>
</dbReference>
<dbReference type="Proteomes" id="UP000886845">
    <property type="component" value="Unassembled WGS sequence"/>
</dbReference>
<dbReference type="AlphaFoldDB" id="A0A9D1NLY3"/>
<dbReference type="SUPFAM" id="SSF46557">
    <property type="entry name" value="GreA transcript cleavage protein, N-terminal domain"/>
    <property type="match status" value="1"/>
</dbReference>
<dbReference type="Pfam" id="PF01272">
    <property type="entry name" value="GreA_GreB"/>
    <property type="match status" value="1"/>
</dbReference>
<protein>
    <submittedName>
        <fullName evidence="5">GreA/GreB family elongation factor</fullName>
    </submittedName>
</protein>
<keyword evidence="1" id="KW-0805">Transcription regulation</keyword>
<dbReference type="GO" id="GO:0032784">
    <property type="term" value="P:regulation of DNA-templated transcription elongation"/>
    <property type="evidence" value="ECO:0007669"/>
    <property type="project" value="InterPro"/>
</dbReference>
<feature type="domain" description="Transcription elongation factor GreA/GreB N-terminal" evidence="4">
    <location>
        <begin position="555"/>
        <end position="615"/>
    </location>
</feature>
<keyword evidence="5" id="KW-0648">Protein biosynthesis</keyword>
<sequence length="719" mass="79314">MDKNAFEAQIQGLLDSETPDITAALALIGEQLADDAKGAVKVFSSATKIAVERRDLRGAIACMDLFAKRGAELKGVDLAQMREVIRRSAATTEEKLMVDSIGLASASASAIVRRLSVLLALKPGVYVSSQSWGFGQIQNIDTFYGKVIIDFEGKKGHAMSLAVAGQNLEVADDAHLMTRLLKNRQEIVDMAEKHPAELARLALESYGPLTIQRLQERLVSAGLVKPDGWKAFWESARRGLKADKARPVEIPVKRTEPIRLLDAEEDFGDAWLKRFAKLRDLKAIYDGVLAMLADKKNELPDSYRDTVANRLNFALKGADKSDFPRYAQVATLMARLELSSAADRAKQAATLTEVDEQDNLLAALKGLSARDVAATVRFILAQDPEKKALILDHLTQLNSVALGATLGALAGDKETGAEVRKLLARQASPVPTLVVWALRNRDAAEAWQAPALNELITQAIHIVEQRLTGESLKMRNALQAFFDSAKWLEEVCKELSAFDRRVMFERIQASTANEWDAASKRNVLVRMARFDPALAKLRRSERQPQERPHLTSLRSLQAYRLAFDHLINVEIPANKKDIATARSYGDLRENAEYQFAREHERVLMGRQDEMDRTLKFLKPTDFAGVSCETAEPGTRVTVETAKGRATYTILGELDRDEALNIISSRSRLAAALLGHKPGDKVDLPAERGTEPATLAAVEPLDDAVKAWLAAIPTQYEPNA</sequence>
<dbReference type="GO" id="GO:0003677">
    <property type="term" value="F:DNA binding"/>
    <property type="evidence" value="ECO:0007669"/>
    <property type="project" value="InterPro"/>
</dbReference>
<dbReference type="InterPro" id="IPR022691">
    <property type="entry name" value="Tscrpt_elong_fac_GreA/B_N"/>
</dbReference>
<dbReference type="GO" id="GO:0003746">
    <property type="term" value="F:translation elongation factor activity"/>
    <property type="evidence" value="ECO:0007669"/>
    <property type="project" value="UniProtKB-KW"/>
</dbReference>
<dbReference type="InterPro" id="IPR023459">
    <property type="entry name" value="Tscrpt_elong_fac_GreA/B_fam"/>
</dbReference>
<dbReference type="PANTHER" id="PTHR30437">
    <property type="entry name" value="TRANSCRIPTION ELONGATION FACTOR GREA"/>
    <property type="match status" value="1"/>
</dbReference>
<reference evidence="5" key="1">
    <citation type="submission" date="2020-10" db="EMBL/GenBank/DDBJ databases">
        <authorList>
            <person name="Gilroy R."/>
        </authorList>
    </citation>
    <scope>NUCLEOTIDE SEQUENCE</scope>
    <source>
        <strain evidence="5">35461</strain>
    </source>
</reference>
<evidence type="ECO:0000313" key="5">
    <source>
        <dbReference type="EMBL" id="HIV09090.1"/>
    </source>
</evidence>
<dbReference type="Pfam" id="PF03449">
    <property type="entry name" value="GreA_GreB_N"/>
    <property type="match status" value="1"/>
</dbReference>
<evidence type="ECO:0000256" key="1">
    <source>
        <dbReference type="ARBA" id="ARBA00023015"/>
    </source>
</evidence>
<dbReference type="Gene3D" id="1.10.287.180">
    <property type="entry name" value="Transcription elongation factor, GreA/GreB, N-terminal domain"/>
    <property type="match status" value="1"/>
</dbReference>
<evidence type="ECO:0000259" key="4">
    <source>
        <dbReference type="Pfam" id="PF03449"/>
    </source>
</evidence>